<evidence type="ECO:0000313" key="3">
    <source>
        <dbReference type="Proteomes" id="UP000006462"/>
    </source>
</evidence>
<dbReference type="Proteomes" id="UP000006462">
    <property type="component" value="Unassembled WGS sequence"/>
</dbReference>
<sequence length="55" mass="6484">MKMGIYDGITWCYRLIFILIAMLFAVNIFRHNSMTKKILGIIVLLPLLLRLFNIK</sequence>
<accession>A0ABM9ZVC5</accession>
<reference evidence="2 3" key="1">
    <citation type="submission" date="2009-12" db="EMBL/GenBank/DDBJ databases">
        <authorList>
            <person name="Shrivastava S."/>
            <person name="Madupu R."/>
            <person name="Durkin A.S."/>
            <person name="Torralba M."/>
            <person name="Methe B."/>
            <person name="Sutton G.G."/>
            <person name="Strausberg R.L."/>
            <person name="Nelson K.E."/>
        </authorList>
    </citation>
    <scope>NUCLEOTIDE SEQUENCE [LARGE SCALE GENOMIC DNA]</scope>
    <source>
        <strain evidence="2 3">W5455</strain>
    </source>
</reference>
<proteinExistence type="predicted"/>
<keyword evidence="1" id="KW-0812">Transmembrane</keyword>
<feature type="transmembrane region" description="Helical" evidence="1">
    <location>
        <begin position="12"/>
        <end position="29"/>
    </location>
</feature>
<gene>
    <name evidence="2" type="ORF">HMPREF7215_1149</name>
</gene>
<keyword evidence="3" id="KW-1185">Reference proteome</keyword>
<keyword evidence="1" id="KW-1133">Transmembrane helix</keyword>
<name>A0ABM9ZVC5_9BACT</name>
<comment type="caution">
    <text evidence="2">The sequence shown here is derived from an EMBL/GenBank/DDBJ whole genome shotgun (WGS) entry which is preliminary data.</text>
</comment>
<protein>
    <submittedName>
        <fullName evidence="2">Uncharacterized protein</fullName>
    </submittedName>
</protein>
<organism evidence="2 3">
    <name type="scientific">Pyramidobacter piscolens W5455</name>
    <dbReference type="NCBI Taxonomy" id="352165"/>
    <lineage>
        <taxon>Bacteria</taxon>
        <taxon>Thermotogati</taxon>
        <taxon>Synergistota</taxon>
        <taxon>Synergistia</taxon>
        <taxon>Synergistales</taxon>
        <taxon>Dethiosulfovibrionaceae</taxon>
        <taxon>Pyramidobacter</taxon>
    </lineage>
</organism>
<keyword evidence="1" id="KW-0472">Membrane</keyword>
<evidence type="ECO:0000256" key="1">
    <source>
        <dbReference type="SAM" id="Phobius"/>
    </source>
</evidence>
<evidence type="ECO:0000313" key="2">
    <source>
        <dbReference type="EMBL" id="EFB90832.1"/>
    </source>
</evidence>
<dbReference type="EMBL" id="ADFP01000061">
    <property type="protein sequence ID" value="EFB90832.1"/>
    <property type="molecule type" value="Genomic_DNA"/>
</dbReference>